<feature type="compositionally biased region" description="Low complexity" evidence="1">
    <location>
        <begin position="121"/>
        <end position="144"/>
    </location>
</feature>
<feature type="region of interest" description="Disordered" evidence="1">
    <location>
        <begin position="120"/>
        <end position="151"/>
    </location>
</feature>
<sequence>MEGSSVDRDALVAQILAWQQGLQEAAAEAAAAAAAAAAPAAPAARSAPSRASSGEALPPPAQPVPAEPVLPQAPSGGSDGMGAAGADAAQLWEQATAAKAAAAAFGLLAVEPGPDGGWSIAAAAPAPPGSAAAATSGPESSEGSAGAGAGGRAGAARAAASAGGAEDVATGATAGSEFGEIFTECSLAASVDAASVASAPAALLPPPEAEGSFGEWARRRVRGTAEDARSVGVGSSAEGAVSVPGGRPRHHRHGRHERLRRSHSSSDDSSRGSRGSRHGHRRHTSHHATPRAMSRSPTPGGLPRPPRPMAAPPHHALPSRPSSAAGLSGRGLAAPSPPLNAPPSHARLPAAPGRPTNFGIQAAAASGAAAAGGCGGGGGSFTAGQGAPRPMAELLRVDQIAKGFVSHWWERRGLDIFVNGRSTASRGSLLRRLPAAPCLFAWLVRPPHTRTWVAVYLGAADNLREAFEGCIHPDGSFGPASDPRKLRAMVDMQRRNFDIALRFRPVKPGCSNAAEDLISKLRLLDFPLNSEITGLCRAIELPSGRQVCEYPVVNAHMADVFCGLQRI</sequence>
<feature type="region of interest" description="Disordered" evidence="1">
    <location>
        <begin position="33"/>
        <end position="84"/>
    </location>
</feature>
<reference evidence="2 3" key="1">
    <citation type="journal article" date="2018" name="Sci. Rep.">
        <title>Raphidocelis subcapitata (=Pseudokirchneriella subcapitata) provides an insight into genome evolution and environmental adaptations in the Sphaeropleales.</title>
        <authorList>
            <person name="Suzuki S."/>
            <person name="Yamaguchi H."/>
            <person name="Nakajima N."/>
            <person name="Kawachi M."/>
        </authorList>
    </citation>
    <scope>NUCLEOTIDE SEQUENCE [LARGE SCALE GENOMIC DNA]</scope>
    <source>
        <strain evidence="2 3">NIES-35</strain>
    </source>
</reference>
<dbReference type="Proteomes" id="UP000247498">
    <property type="component" value="Unassembled WGS sequence"/>
</dbReference>
<name>A0A2V0PAQ7_9CHLO</name>
<dbReference type="AlphaFoldDB" id="A0A2V0PAQ7"/>
<feature type="region of interest" description="Disordered" evidence="1">
    <location>
        <begin position="225"/>
        <end position="355"/>
    </location>
</feature>
<feature type="compositionally biased region" description="Low complexity" evidence="1">
    <location>
        <begin position="33"/>
        <end position="56"/>
    </location>
</feature>
<feature type="compositionally biased region" description="Basic residues" evidence="1">
    <location>
        <begin position="247"/>
        <end position="263"/>
    </location>
</feature>
<organism evidence="2 3">
    <name type="scientific">Raphidocelis subcapitata</name>
    <dbReference type="NCBI Taxonomy" id="307507"/>
    <lineage>
        <taxon>Eukaryota</taxon>
        <taxon>Viridiplantae</taxon>
        <taxon>Chlorophyta</taxon>
        <taxon>core chlorophytes</taxon>
        <taxon>Chlorophyceae</taxon>
        <taxon>CS clade</taxon>
        <taxon>Sphaeropleales</taxon>
        <taxon>Selenastraceae</taxon>
        <taxon>Raphidocelis</taxon>
    </lineage>
</organism>
<proteinExistence type="predicted"/>
<evidence type="ECO:0000256" key="1">
    <source>
        <dbReference type="SAM" id="MobiDB-lite"/>
    </source>
</evidence>
<feature type="compositionally biased region" description="Pro residues" evidence="1">
    <location>
        <begin position="300"/>
        <end position="311"/>
    </location>
</feature>
<keyword evidence="3" id="KW-1185">Reference proteome</keyword>
<protein>
    <submittedName>
        <fullName evidence="2">Uncharacterized protein</fullName>
    </submittedName>
</protein>
<dbReference type="EMBL" id="BDRX01000058">
    <property type="protein sequence ID" value="GBF94993.1"/>
    <property type="molecule type" value="Genomic_DNA"/>
</dbReference>
<comment type="caution">
    <text evidence="2">The sequence shown here is derived from an EMBL/GenBank/DDBJ whole genome shotgun (WGS) entry which is preliminary data.</text>
</comment>
<accession>A0A2V0PAQ7</accession>
<feature type="compositionally biased region" description="Pro residues" evidence="1">
    <location>
        <begin position="57"/>
        <end position="68"/>
    </location>
</feature>
<feature type="compositionally biased region" description="Low complexity" evidence="1">
    <location>
        <begin position="312"/>
        <end position="334"/>
    </location>
</feature>
<dbReference type="InParanoid" id="A0A2V0PAQ7"/>
<dbReference type="OrthoDB" id="545212at2759"/>
<feature type="compositionally biased region" description="Basic residues" evidence="1">
    <location>
        <begin position="274"/>
        <end position="289"/>
    </location>
</feature>
<gene>
    <name evidence="2" type="ORF">Rsub_07494</name>
</gene>
<evidence type="ECO:0000313" key="3">
    <source>
        <dbReference type="Proteomes" id="UP000247498"/>
    </source>
</evidence>
<evidence type="ECO:0000313" key="2">
    <source>
        <dbReference type="EMBL" id="GBF94993.1"/>
    </source>
</evidence>